<dbReference type="EMBL" id="KN837187">
    <property type="protein sequence ID" value="KIJ35615.1"/>
    <property type="molecule type" value="Genomic_DNA"/>
</dbReference>
<keyword evidence="1" id="KW-1133">Transmembrane helix</keyword>
<proteinExistence type="predicted"/>
<sequence length="104" mass="11095">MLPSTTITPTTLPPFISTSFVLTTLYVIVPSTSIVLSRTKVSEPEATSTEIIAEVSVVGTETSVEVVVYVLGNGMVEVGTVVRTDVQTRTGTVPEVYEMSMVII</sequence>
<reference evidence="2 3" key="1">
    <citation type="submission" date="2014-06" db="EMBL/GenBank/DDBJ databases">
        <title>Evolutionary Origins and Diversification of the Mycorrhizal Mutualists.</title>
        <authorList>
            <consortium name="DOE Joint Genome Institute"/>
            <consortium name="Mycorrhizal Genomics Consortium"/>
            <person name="Kohler A."/>
            <person name="Kuo A."/>
            <person name="Nagy L.G."/>
            <person name="Floudas D."/>
            <person name="Copeland A."/>
            <person name="Barry K.W."/>
            <person name="Cichocki N."/>
            <person name="Veneault-Fourrey C."/>
            <person name="LaButti K."/>
            <person name="Lindquist E.A."/>
            <person name="Lipzen A."/>
            <person name="Lundell T."/>
            <person name="Morin E."/>
            <person name="Murat C."/>
            <person name="Riley R."/>
            <person name="Ohm R."/>
            <person name="Sun H."/>
            <person name="Tunlid A."/>
            <person name="Henrissat B."/>
            <person name="Grigoriev I.V."/>
            <person name="Hibbett D.S."/>
            <person name="Martin F."/>
        </authorList>
    </citation>
    <scope>NUCLEOTIDE SEQUENCE [LARGE SCALE GENOMIC DNA]</scope>
    <source>
        <strain evidence="2 3">SS14</strain>
    </source>
</reference>
<dbReference type="AlphaFoldDB" id="A0A0C9VDE1"/>
<dbReference type="Proteomes" id="UP000054279">
    <property type="component" value="Unassembled WGS sequence"/>
</dbReference>
<keyword evidence="1" id="KW-0472">Membrane</keyword>
<keyword evidence="3" id="KW-1185">Reference proteome</keyword>
<evidence type="ECO:0000313" key="3">
    <source>
        <dbReference type="Proteomes" id="UP000054279"/>
    </source>
</evidence>
<name>A0A0C9VDE1_SPHS4</name>
<protein>
    <submittedName>
        <fullName evidence="2">Uncharacterized protein</fullName>
    </submittedName>
</protein>
<keyword evidence="1" id="KW-0812">Transmembrane</keyword>
<evidence type="ECO:0000313" key="2">
    <source>
        <dbReference type="EMBL" id="KIJ35615.1"/>
    </source>
</evidence>
<feature type="transmembrane region" description="Helical" evidence="1">
    <location>
        <begin position="12"/>
        <end position="29"/>
    </location>
</feature>
<evidence type="ECO:0000256" key="1">
    <source>
        <dbReference type="SAM" id="Phobius"/>
    </source>
</evidence>
<organism evidence="2 3">
    <name type="scientific">Sphaerobolus stellatus (strain SS14)</name>
    <dbReference type="NCBI Taxonomy" id="990650"/>
    <lineage>
        <taxon>Eukaryota</taxon>
        <taxon>Fungi</taxon>
        <taxon>Dikarya</taxon>
        <taxon>Basidiomycota</taxon>
        <taxon>Agaricomycotina</taxon>
        <taxon>Agaricomycetes</taxon>
        <taxon>Phallomycetidae</taxon>
        <taxon>Geastrales</taxon>
        <taxon>Sphaerobolaceae</taxon>
        <taxon>Sphaerobolus</taxon>
    </lineage>
</organism>
<gene>
    <name evidence="2" type="ORF">M422DRAFT_262211</name>
</gene>
<accession>A0A0C9VDE1</accession>
<dbReference type="HOGENOM" id="CLU_2251752_0_0_1"/>